<feature type="transmembrane region" description="Helical" evidence="7">
    <location>
        <begin position="316"/>
        <end position="335"/>
    </location>
</feature>
<feature type="transmembrane region" description="Helical" evidence="7">
    <location>
        <begin position="528"/>
        <end position="545"/>
    </location>
</feature>
<feature type="region of interest" description="Disordered" evidence="6">
    <location>
        <begin position="564"/>
        <end position="597"/>
    </location>
</feature>
<feature type="transmembrane region" description="Helical" evidence="7">
    <location>
        <begin position="456"/>
        <end position="474"/>
    </location>
</feature>
<evidence type="ECO:0000256" key="5">
    <source>
        <dbReference type="ARBA" id="ARBA00023136"/>
    </source>
</evidence>
<dbReference type="RefSeq" id="WP_133907191.1">
    <property type="nucleotide sequence ID" value="NZ_SOCP01000017.1"/>
</dbReference>
<comment type="caution">
    <text evidence="8">The sequence shown here is derived from an EMBL/GenBank/DDBJ whole genome shotgun (WGS) entry which is preliminary data.</text>
</comment>
<feature type="transmembrane region" description="Helical" evidence="7">
    <location>
        <begin position="405"/>
        <end position="425"/>
    </location>
</feature>
<keyword evidence="4 7" id="KW-1133">Transmembrane helix</keyword>
<feature type="transmembrane region" description="Helical" evidence="7">
    <location>
        <begin position="234"/>
        <end position="252"/>
    </location>
</feature>
<dbReference type="EMBL" id="SOCP01000017">
    <property type="protein sequence ID" value="TDV42580.1"/>
    <property type="molecule type" value="Genomic_DNA"/>
</dbReference>
<protein>
    <submittedName>
        <fullName evidence="8">Amino acid/amide ABC transporter membrane protein 2 (HAAT family)</fullName>
    </submittedName>
</protein>
<feature type="transmembrane region" description="Helical" evidence="7">
    <location>
        <begin position="60"/>
        <end position="79"/>
    </location>
</feature>
<dbReference type="Proteomes" id="UP000294927">
    <property type="component" value="Unassembled WGS sequence"/>
</dbReference>
<dbReference type="InterPro" id="IPR001851">
    <property type="entry name" value="ABC_transp_permease"/>
</dbReference>
<dbReference type="CDD" id="cd06581">
    <property type="entry name" value="TM_PBP1_LivM_like"/>
    <property type="match status" value="1"/>
</dbReference>
<dbReference type="Pfam" id="PF02653">
    <property type="entry name" value="BPD_transp_2"/>
    <property type="match status" value="1"/>
</dbReference>
<dbReference type="PANTHER" id="PTHR30482:SF10">
    <property type="entry name" value="HIGH-AFFINITY BRANCHED-CHAIN AMINO ACID TRANSPORT PROTEIN BRAE"/>
    <property type="match status" value="1"/>
</dbReference>
<feature type="transmembrane region" description="Helical" evidence="7">
    <location>
        <begin position="494"/>
        <end position="516"/>
    </location>
</feature>
<proteinExistence type="predicted"/>
<organism evidence="8 9">
    <name type="scientific">Actinophytocola oryzae</name>
    <dbReference type="NCBI Taxonomy" id="502181"/>
    <lineage>
        <taxon>Bacteria</taxon>
        <taxon>Bacillati</taxon>
        <taxon>Actinomycetota</taxon>
        <taxon>Actinomycetes</taxon>
        <taxon>Pseudonocardiales</taxon>
        <taxon>Pseudonocardiaceae</taxon>
    </lineage>
</organism>
<dbReference type="OrthoDB" id="9814461at2"/>
<evidence type="ECO:0000256" key="3">
    <source>
        <dbReference type="ARBA" id="ARBA00022692"/>
    </source>
</evidence>
<evidence type="ECO:0000313" key="9">
    <source>
        <dbReference type="Proteomes" id="UP000294927"/>
    </source>
</evidence>
<feature type="transmembrane region" description="Helical" evidence="7">
    <location>
        <begin position="288"/>
        <end position="310"/>
    </location>
</feature>
<feature type="transmembrane region" description="Helical" evidence="7">
    <location>
        <begin position="12"/>
        <end position="33"/>
    </location>
</feature>
<feature type="transmembrane region" description="Helical" evidence="7">
    <location>
        <begin position="194"/>
        <end position="222"/>
    </location>
</feature>
<feature type="transmembrane region" description="Helical" evidence="7">
    <location>
        <begin position="258"/>
        <end position="281"/>
    </location>
</feature>
<dbReference type="GO" id="GO:0015658">
    <property type="term" value="F:branched-chain amino acid transmembrane transporter activity"/>
    <property type="evidence" value="ECO:0007669"/>
    <property type="project" value="InterPro"/>
</dbReference>
<dbReference type="PANTHER" id="PTHR30482">
    <property type="entry name" value="HIGH-AFFINITY BRANCHED-CHAIN AMINO ACID TRANSPORT SYSTEM PERMEASE"/>
    <property type="match status" value="1"/>
</dbReference>
<evidence type="ECO:0000256" key="4">
    <source>
        <dbReference type="ARBA" id="ARBA00022989"/>
    </source>
</evidence>
<dbReference type="GO" id="GO:0005886">
    <property type="term" value="C:plasma membrane"/>
    <property type="evidence" value="ECO:0007669"/>
    <property type="project" value="UniProtKB-SubCell"/>
</dbReference>
<evidence type="ECO:0000313" key="8">
    <source>
        <dbReference type="EMBL" id="TDV42580.1"/>
    </source>
</evidence>
<sequence length="597" mass="62439">MSRLNGLLPAALARPFTAIGGVLFLIGAMLPWVTFLLNDGPYPEKATLQFFDAPFELTGFRWHVLLLGVAVVVLSFVPLRGRERALRALGFGGLAIGLITAIFVTGDGGGLGAITAVDGVYAFGSIVTLVGGILVILGASATGLGEIPHWPDSIFGLTGMAQRLVSWLVLIVAFGAVLWLVAQTLTAGGIGGAAFPYAGGIFLAFLGFAGGLLGALHGIGLTGWVSRLSENNRVFSIIVLLACAVLLPFPFTGAGSQYWMQVAATIGVYAATAIGLNIVVGLSGLLDLGYVAFMGIGAFVAANLSGAAASQLGIDLPFPVAALCAAVVAGIFGAIVGSPTLRVRGDYLAIVTLAFGEIFTRAAQNNIGDLTGGASAIPGIPQISMFGTAFNEPIEPFGIKLPPGVLYYFLIVGVVALIMAVFANLKNSRIGRAWIAIREDEDAARAMGIRTGKMKILAFLVGATLAGLAGSIFVHKLGTASYDSFKFLESVTLLAAVILGGMGTIPGAVLGASLLFVLPEKLREFQDYRLFFFGIALILIMRFRPQGIVPDRVRRAEFAGETADGRSIEEIEEQRVREQEEAEREHQAPAGPQEGRA</sequence>
<feature type="compositionally biased region" description="Basic and acidic residues" evidence="6">
    <location>
        <begin position="564"/>
        <end position="587"/>
    </location>
</feature>
<accession>A0A4R7V174</accession>
<evidence type="ECO:0000256" key="2">
    <source>
        <dbReference type="ARBA" id="ARBA00022475"/>
    </source>
</evidence>
<feature type="transmembrane region" description="Helical" evidence="7">
    <location>
        <begin position="164"/>
        <end position="182"/>
    </location>
</feature>
<keyword evidence="5 7" id="KW-0472">Membrane</keyword>
<evidence type="ECO:0000256" key="1">
    <source>
        <dbReference type="ARBA" id="ARBA00004651"/>
    </source>
</evidence>
<reference evidence="8 9" key="1">
    <citation type="submission" date="2019-03" db="EMBL/GenBank/DDBJ databases">
        <title>Genomic Encyclopedia of Archaeal and Bacterial Type Strains, Phase II (KMG-II): from individual species to whole genera.</title>
        <authorList>
            <person name="Goeker M."/>
        </authorList>
    </citation>
    <scope>NUCLEOTIDE SEQUENCE [LARGE SCALE GENOMIC DNA]</scope>
    <source>
        <strain evidence="8 9">DSM 45499</strain>
    </source>
</reference>
<comment type="subcellular location">
    <subcellularLocation>
        <location evidence="1">Cell membrane</location>
        <topology evidence="1">Multi-pass membrane protein</topology>
    </subcellularLocation>
</comment>
<dbReference type="InterPro" id="IPR043428">
    <property type="entry name" value="LivM-like"/>
</dbReference>
<evidence type="ECO:0000256" key="7">
    <source>
        <dbReference type="SAM" id="Phobius"/>
    </source>
</evidence>
<feature type="transmembrane region" description="Helical" evidence="7">
    <location>
        <begin position="347"/>
        <end position="364"/>
    </location>
</feature>
<feature type="transmembrane region" description="Helical" evidence="7">
    <location>
        <begin position="91"/>
        <end position="114"/>
    </location>
</feature>
<keyword evidence="9" id="KW-1185">Reference proteome</keyword>
<evidence type="ECO:0000256" key="6">
    <source>
        <dbReference type="SAM" id="MobiDB-lite"/>
    </source>
</evidence>
<dbReference type="AlphaFoldDB" id="A0A4R7V174"/>
<gene>
    <name evidence="8" type="ORF">CLV71_11750</name>
</gene>
<keyword evidence="3 7" id="KW-0812">Transmembrane</keyword>
<keyword evidence="2" id="KW-1003">Cell membrane</keyword>
<name>A0A4R7V174_9PSEU</name>
<feature type="transmembrane region" description="Helical" evidence="7">
    <location>
        <begin position="120"/>
        <end position="144"/>
    </location>
</feature>